<evidence type="ECO:0000313" key="2">
    <source>
        <dbReference type="EMBL" id="GEL01037.1"/>
    </source>
</evidence>
<protein>
    <recommendedName>
        <fullName evidence="1">HTH marR-type domain-containing protein</fullName>
    </recommendedName>
</protein>
<evidence type="ECO:0000259" key="1">
    <source>
        <dbReference type="PROSITE" id="PS50995"/>
    </source>
</evidence>
<dbReference type="PANTHER" id="PTHR33164">
    <property type="entry name" value="TRANSCRIPTIONAL REGULATOR, MARR FAMILY"/>
    <property type="match status" value="1"/>
</dbReference>
<dbReference type="Pfam" id="PF13463">
    <property type="entry name" value="HTH_27"/>
    <property type="match status" value="1"/>
</dbReference>
<comment type="caution">
    <text evidence="2">The sequence shown here is derived from an EMBL/GenBank/DDBJ whole genome shotgun (WGS) entry which is preliminary data.</text>
</comment>
<feature type="domain" description="HTH marR-type" evidence="1">
    <location>
        <begin position="1"/>
        <end position="143"/>
    </location>
</feature>
<proteinExistence type="predicted"/>
<dbReference type="PROSITE" id="PS50995">
    <property type="entry name" value="HTH_MARR_2"/>
    <property type="match status" value="1"/>
</dbReference>
<dbReference type="Proteomes" id="UP000321405">
    <property type="component" value="Unassembled WGS sequence"/>
</dbReference>
<name>A0A511BL21_9PROT</name>
<dbReference type="RefSeq" id="WP_147092067.1">
    <property type="nucleotide sequence ID" value="NZ_BJVC01000001.1"/>
</dbReference>
<accession>A0A511BL21</accession>
<organism evidence="2 3">
    <name type="scientific">Swaminathania salitolerans</name>
    <dbReference type="NCBI Taxonomy" id="182838"/>
    <lineage>
        <taxon>Bacteria</taxon>
        <taxon>Pseudomonadati</taxon>
        <taxon>Pseudomonadota</taxon>
        <taxon>Alphaproteobacteria</taxon>
        <taxon>Acetobacterales</taxon>
        <taxon>Acetobacteraceae</taxon>
        <taxon>Swaminathania</taxon>
    </lineage>
</organism>
<keyword evidence="3" id="KW-1185">Reference proteome</keyword>
<dbReference type="OrthoDB" id="2287011at2"/>
<dbReference type="InterPro" id="IPR039422">
    <property type="entry name" value="MarR/SlyA-like"/>
</dbReference>
<dbReference type="SUPFAM" id="SSF46785">
    <property type="entry name" value="Winged helix' DNA-binding domain"/>
    <property type="match status" value="1"/>
</dbReference>
<dbReference type="AlphaFoldDB" id="A0A511BL21"/>
<gene>
    <name evidence="2" type="ORF">SSA02_02000</name>
</gene>
<dbReference type="InterPro" id="IPR036388">
    <property type="entry name" value="WH-like_DNA-bd_sf"/>
</dbReference>
<dbReference type="InterPro" id="IPR000835">
    <property type="entry name" value="HTH_MarR-typ"/>
</dbReference>
<dbReference type="EMBL" id="BJVC01000001">
    <property type="protein sequence ID" value="GEL01037.1"/>
    <property type="molecule type" value="Genomic_DNA"/>
</dbReference>
<dbReference type="Gene3D" id="1.10.10.10">
    <property type="entry name" value="Winged helix-like DNA-binding domain superfamily/Winged helix DNA-binding domain"/>
    <property type="match status" value="1"/>
</dbReference>
<dbReference type="GO" id="GO:0003700">
    <property type="term" value="F:DNA-binding transcription factor activity"/>
    <property type="evidence" value="ECO:0007669"/>
    <property type="project" value="InterPro"/>
</dbReference>
<sequence>MTDENNLNTEYASPMDSPGFRFWQTFLNWQRRIDVVLAPYDLTQPSFSLLAISAWLSEDSHKATQQRVVRQKVIVEMSRLSKMQVSQLLQRLNSSGLVTVEPYELDRRERLIELTEKGWSVLRKTIVLVEATDREFLSNVRIK</sequence>
<dbReference type="InterPro" id="IPR036390">
    <property type="entry name" value="WH_DNA-bd_sf"/>
</dbReference>
<dbReference type="GO" id="GO:0006950">
    <property type="term" value="P:response to stress"/>
    <property type="evidence" value="ECO:0007669"/>
    <property type="project" value="TreeGrafter"/>
</dbReference>
<dbReference type="PANTHER" id="PTHR33164:SF43">
    <property type="entry name" value="HTH-TYPE TRANSCRIPTIONAL REPRESSOR YETL"/>
    <property type="match status" value="1"/>
</dbReference>
<evidence type="ECO:0000313" key="3">
    <source>
        <dbReference type="Proteomes" id="UP000321405"/>
    </source>
</evidence>
<reference evidence="2 3" key="1">
    <citation type="submission" date="2019-07" db="EMBL/GenBank/DDBJ databases">
        <title>Whole genome shotgun sequence of Swaminathania salitolerans NBRC 104436.</title>
        <authorList>
            <person name="Hosoyama A."/>
            <person name="Uohara A."/>
            <person name="Ohji S."/>
            <person name="Ichikawa N."/>
        </authorList>
    </citation>
    <scope>NUCLEOTIDE SEQUENCE [LARGE SCALE GENOMIC DNA]</scope>
    <source>
        <strain evidence="2 3">NBRC 104436</strain>
    </source>
</reference>